<evidence type="ECO:0000313" key="4">
    <source>
        <dbReference type="Proteomes" id="UP000220629"/>
    </source>
</evidence>
<dbReference type="AlphaFoldDB" id="A0A2A7S6D5"/>
<dbReference type="Proteomes" id="UP000220629">
    <property type="component" value="Unassembled WGS sequence"/>
</dbReference>
<feature type="signal peptide" evidence="2">
    <location>
        <begin position="1"/>
        <end position="20"/>
    </location>
</feature>
<evidence type="ECO:0000313" key="3">
    <source>
        <dbReference type="EMBL" id="PEH39227.1"/>
    </source>
</evidence>
<accession>A0A2A7S6D5</accession>
<gene>
    <name evidence="3" type="ORF">CRM94_33590</name>
</gene>
<evidence type="ECO:0000256" key="1">
    <source>
        <dbReference type="SAM" id="MobiDB-lite"/>
    </source>
</evidence>
<organism evidence="3 4">
    <name type="scientific">Burkholderia gladioli</name>
    <name type="common">Pseudomonas marginata</name>
    <name type="synonym">Phytomonas marginata</name>
    <dbReference type="NCBI Taxonomy" id="28095"/>
    <lineage>
        <taxon>Bacteria</taxon>
        <taxon>Pseudomonadati</taxon>
        <taxon>Pseudomonadota</taxon>
        <taxon>Betaproteobacteria</taxon>
        <taxon>Burkholderiales</taxon>
        <taxon>Burkholderiaceae</taxon>
        <taxon>Burkholderia</taxon>
    </lineage>
</organism>
<feature type="compositionally biased region" description="Low complexity" evidence="1">
    <location>
        <begin position="255"/>
        <end position="264"/>
    </location>
</feature>
<feature type="region of interest" description="Disordered" evidence="1">
    <location>
        <begin position="241"/>
        <end position="264"/>
    </location>
</feature>
<sequence length="478" mass="46946">MKRTVIAAAILASTAGSAYAADAHLYDLTAVTEAVGVFGVVGLYGAVHVTSSAGAVINNNQAVVLNHVSLEPLAQSYTKGAVTTSVDNVSVSTSVQGSSYRASARSASFDASIQTASSQSSSRSGSSWIAGGAYNTASAQQSTTLDQSSSLHQSGNSGGSAFIAGGAAGAAGTSQSAQLSGYFLPGLFGFVAGGSASQNESGYIVGGAGAIWGGTSYANAARSAQQHADASSSSTQARFGTAWSAGATRSEAHDSSSASISRQQGSESVRAAAWGYSNTYDSTRVATTGSVTQVVDTEQPGTLTATTGNNAATGVKGNLGINLAEGIDNVQSNDVSLASVDIGNVFGNAQIFSNQSSAGHARIDNFVLNASLGDGSLAQASGNVGVNVTVGVGNVQNNSLAGSMTTANAAQASTVAMLATDDNTQVAGAAINGRFVGTAMLGANTLTGATGNIGVNIAGGAGNLQHNGLAIAALNSGH</sequence>
<keyword evidence="2" id="KW-0732">Signal</keyword>
<name>A0A2A7S6D5_BURGA</name>
<evidence type="ECO:0000256" key="2">
    <source>
        <dbReference type="SAM" id="SignalP"/>
    </source>
</evidence>
<dbReference type="RefSeq" id="WP_098154410.1">
    <property type="nucleotide sequence ID" value="NZ_CADEQB010000024.1"/>
</dbReference>
<dbReference type="EMBL" id="PDDY01000004">
    <property type="protein sequence ID" value="PEH39227.1"/>
    <property type="molecule type" value="Genomic_DNA"/>
</dbReference>
<feature type="chain" id="PRO_5012879623" evidence="2">
    <location>
        <begin position="21"/>
        <end position="478"/>
    </location>
</feature>
<comment type="caution">
    <text evidence="3">The sequence shown here is derived from an EMBL/GenBank/DDBJ whole genome shotgun (WGS) entry which is preliminary data.</text>
</comment>
<protein>
    <submittedName>
        <fullName evidence="3">Cell wall anchor protein</fullName>
    </submittedName>
</protein>
<reference evidence="4" key="1">
    <citation type="submission" date="2017-09" db="EMBL/GenBank/DDBJ databases">
        <title>FDA dAtabase for Regulatory Grade micrObial Sequences (FDA-ARGOS): Supporting development and validation of Infectious Disease Dx tests.</title>
        <authorList>
            <person name="Minogue T."/>
            <person name="Wolcott M."/>
            <person name="Wasieloski L."/>
            <person name="Aguilar W."/>
            <person name="Moore D."/>
            <person name="Tallon L."/>
            <person name="Sadzewicz L."/>
            <person name="Ott S."/>
            <person name="Zhao X."/>
            <person name="Nagaraj S."/>
            <person name="Vavikolanu K."/>
            <person name="Aluvathingal J."/>
            <person name="Nadendla S."/>
            <person name="Sichtig H."/>
        </authorList>
    </citation>
    <scope>NUCLEOTIDE SEQUENCE [LARGE SCALE GENOMIC DNA]</scope>
    <source>
        <strain evidence="4">FDAARGOS_390</strain>
    </source>
</reference>
<proteinExistence type="predicted"/>